<proteinExistence type="predicted"/>
<keyword evidence="6" id="KW-0732">Signal</keyword>
<dbReference type="Proteomes" id="UP001642405">
    <property type="component" value="Unassembled WGS sequence"/>
</dbReference>
<evidence type="ECO:0000256" key="1">
    <source>
        <dbReference type="ARBA" id="ARBA00004167"/>
    </source>
</evidence>
<comment type="caution">
    <text evidence="8">The sequence shown here is derived from an EMBL/GenBank/DDBJ whole genome shotgun (WGS) entry which is preliminary data.</text>
</comment>
<sequence>MRLGSLISCALLGTALADADFASVRRRLRKDMSGRMGDPPGKYFHESIFHPHYDGRFADRVLDYNEQKRALKSLVQTYLSTFADIGVETWLMHGSLLGWWWNRQIMPWDSDIDVQVLEPSMYYLAAYYNMSVFHYKTPRLPEGRDYLLEVNPNYVVRDQSDWLNVIDARWIDTETGLFIDITTARYDPSHPAGEGVLSCKDGHEYRDTYLFPLRETTFEGAPVKIPYRFRDILEAEYGASALVNTDFHEHNFDDVKMEWVPKMVKTKGGQPPQPVPDTEKKLVV</sequence>
<dbReference type="PANTHER" id="PTHR15407">
    <property type="entry name" value="FUKUTIN-RELATED"/>
    <property type="match status" value="1"/>
</dbReference>
<dbReference type="PANTHER" id="PTHR15407:SF32">
    <property type="entry name" value="PROTEIN (MNN4), PUTATIVE (AFU_ORTHOLOGUE AFUA_1G03790)-RELATED"/>
    <property type="match status" value="1"/>
</dbReference>
<evidence type="ECO:0000313" key="9">
    <source>
        <dbReference type="Proteomes" id="UP001642405"/>
    </source>
</evidence>
<evidence type="ECO:0000256" key="6">
    <source>
        <dbReference type="SAM" id="SignalP"/>
    </source>
</evidence>
<feature type="domain" description="LicD/FKTN/FKRP nucleotidyltransferase" evidence="7">
    <location>
        <begin position="200"/>
        <end position="238"/>
    </location>
</feature>
<keyword evidence="3" id="KW-1133">Transmembrane helix</keyword>
<evidence type="ECO:0000259" key="7">
    <source>
        <dbReference type="Pfam" id="PF04991"/>
    </source>
</evidence>
<accession>A0ABP0AL60</accession>
<gene>
    <name evidence="8" type="primary">MNN4_1</name>
    <name evidence="8" type="ORF">SCUCBS95973_000129</name>
</gene>
<dbReference type="InterPro" id="IPR009644">
    <property type="entry name" value="FKTN/MNN4/W02B3.4-1"/>
</dbReference>
<dbReference type="GO" id="GO:0016757">
    <property type="term" value="F:glycosyltransferase activity"/>
    <property type="evidence" value="ECO:0007669"/>
    <property type="project" value="UniProtKB-KW"/>
</dbReference>
<evidence type="ECO:0000313" key="8">
    <source>
        <dbReference type="EMBL" id="CAK7208517.1"/>
    </source>
</evidence>
<reference evidence="8 9" key="1">
    <citation type="submission" date="2024-01" db="EMBL/GenBank/DDBJ databases">
        <authorList>
            <person name="Allen C."/>
            <person name="Tagirdzhanova G."/>
        </authorList>
    </citation>
    <scope>NUCLEOTIDE SEQUENCE [LARGE SCALE GENOMIC DNA]</scope>
</reference>
<keyword evidence="4" id="KW-0472">Membrane</keyword>
<keyword evidence="8" id="KW-0808">Transferase</keyword>
<keyword evidence="2" id="KW-0812">Transmembrane</keyword>
<keyword evidence="9" id="KW-1185">Reference proteome</keyword>
<feature type="chain" id="PRO_5045161944" evidence="6">
    <location>
        <begin position="18"/>
        <end position="284"/>
    </location>
</feature>
<organism evidence="8 9">
    <name type="scientific">Sporothrix curviconia</name>
    <dbReference type="NCBI Taxonomy" id="1260050"/>
    <lineage>
        <taxon>Eukaryota</taxon>
        <taxon>Fungi</taxon>
        <taxon>Dikarya</taxon>
        <taxon>Ascomycota</taxon>
        <taxon>Pezizomycotina</taxon>
        <taxon>Sordariomycetes</taxon>
        <taxon>Sordariomycetidae</taxon>
        <taxon>Ophiostomatales</taxon>
        <taxon>Ophiostomataceae</taxon>
        <taxon>Sporothrix</taxon>
    </lineage>
</organism>
<evidence type="ECO:0000256" key="5">
    <source>
        <dbReference type="SAM" id="MobiDB-lite"/>
    </source>
</evidence>
<feature type="region of interest" description="Disordered" evidence="5">
    <location>
        <begin position="264"/>
        <end position="284"/>
    </location>
</feature>
<comment type="subcellular location">
    <subcellularLocation>
        <location evidence="1">Membrane</location>
        <topology evidence="1">Single-pass membrane protein</topology>
    </subcellularLocation>
</comment>
<feature type="domain" description="LicD/FKTN/FKRP nucleotidyltransferase" evidence="7">
    <location>
        <begin position="86"/>
        <end position="190"/>
    </location>
</feature>
<evidence type="ECO:0000256" key="2">
    <source>
        <dbReference type="ARBA" id="ARBA00022692"/>
    </source>
</evidence>
<dbReference type="EMBL" id="CAWUHB010000001">
    <property type="protein sequence ID" value="CAK7208517.1"/>
    <property type="molecule type" value="Genomic_DNA"/>
</dbReference>
<evidence type="ECO:0000256" key="4">
    <source>
        <dbReference type="ARBA" id="ARBA00023136"/>
    </source>
</evidence>
<keyword evidence="8" id="KW-0328">Glycosyltransferase</keyword>
<evidence type="ECO:0000256" key="3">
    <source>
        <dbReference type="ARBA" id="ARBA00022989"/>
    </source>
</evidence>
<feature type="signal peptide" evidence="6">
    <location>
        <begin position="1"/>
        <end position="17"/>
    </location>
</feature>
<dbReference type="InterPro" id="IPR007074">
    <property type="entry name" value="LicD/FKTN/FKRP_NTP_transf"/>
</dbReference>
<name>A0ABP0AL60_9PEZI</name>
<protein>
    <submittedName>
        <fullName evidence="8">Mannosyltransferase</fullName>
    </submittedName>
</protein>
<dbReference type="Pfam" id="PF04991">
    <property type="entry name" value="LicD"/>
    <property type="match status" value="2"/>
</dbReference>